<gene>
    <name evidence="1" type="ORF">B4119_1991</name>
</gene>
<dbReference type="AlphaFoldDB" id="A0A150LDK9"/>
<protein>
    <submittedName>
        <fullName evidence="1">Uncharacterized protein</fullName>
    </submittedName>
</protein>
<reference evidence="1 2" key="1">
    <citation type="submission" date="2016-01" db="EMBL/GenBank/DDBJ databases">
        <title>Draft Genome Sequences of Seven Thermophilic Sporeformers Isolated from Foods.</title>
        <authorList>
            <person name="Berendsen E.M."/>
            <person name="Wells-Bennik M.H."/>
            <person name="Krawcyk A.O."/>
            <person name="De Jong A."/>
            <person name="Holsappel S."/>
            <person name="Eijlander R.T."/>
            <person name="Kuipers O.P."/>
        </authorList>
    </citation>
    <scope>NUCLEOTIDE SEQUENCE [LARGE SCALE GENOMIC DNA]</scope>
    <source>
        <strain evidence="1 2">B4119</strain>
    </source>
</reference>
<comment type="caution">
    <text evidence="1">The sequence shown here is derived from an EMBL/GenBank/DDBJ whole genome shotgun (WGS) entry which is preliminary data.</text>
</comment>
<evidence type="ECO:0000313" key="2">
    <source>
        <dbReference type="Proteomes" id="UP000075455"/>
    </source>
</evidence>
<dbReference type="PATRIC" id="fig|81408.3.peg.317"/>
<name>A0A150LDK9_9BACL</name>
<dbReference type="Gene3D" id="3.40.630.30">
    <property type="match status" value="1"/>
</dbReference>
<dbReference type="STRING" id="81408.B4119_1991"/>
<accession>A0A150LDK9</accession>
<dbReference type="Proteomes" id="UP000075455">
    <property type="component" value="Unassembled WGS sequence"/>
</dbReference>
<dbReference type="EMBL" id="LQYS01000087">
    <property type="protein sequence ID" value="KYD10433.1"/>
    <property type="molecule type" value="Genomic_DNA"/>
</dbReference>
<organism evidence="1 2">
    <name type="scientific">Saccharococcus caldoxylosilyticus</name>
    <dbReference type="NCBI Taxonomy" id="81408"/>
    <lineage>
        <taxon>Bacteria</taxon>
        <taxon>Bacillati</taxon>
        <taxon>Bacillota</taxon>
        <taxon>Bacilli</taxon>
        <taxon>Bacillales</taxon>
        <taxon>Anoxybacillaceae</taxon>
        <taxon>Saccharococcus</taxon>
    </lineage>
</organism>
<proteinExistence type="predicted"/>
<sequence length="48" mass="5493">MNKVSIAFHTKMGFEIEKNGDKEIDGVSVHTDYDGPNQDRVLFVKRLI</sequence>
<evidence type="ECO:0000313" key="1">
    <source>
        <dbReference type="EMBL" id="KYD10433.1"/>
    </source>
</evidence>